<accession>A0ABX7Q0A2</accession>
<dbReference type="InterPro" id="IPR005653">
    <property type="entry name" value="OstA-like_N"/>
</dbReference>
<evidence type="ECO:0000256" key="4">
    <source>
        <dbReference type="SAM" id="SignalP"/>
    </source>
</evidence>
<feature type="domain" description="Organic solvent tolerance-like N-terminal" evidence="5">
    <location>
        <begin position="34"/>
        <end position="139"/>
    </location>
</feature>
<name>A0ABX7Q0A2_9BACT</name>
<keyword evidence="3" id="KW-0574">Periplasm</keyword>
<evidence type="ECO:0000256" key="3">
    <source>
        <dbReference type="ARBA" id="ARBA00022764"/>
    </source>
</evidence>
<organism evidence="6 7">
    <name type="scientific">Geobacter benzoatilyticus</name>
    <dbReference type="NCBI Taxonomy" id="2815309"/>
    <lineage>
        <taxon>Bacteria</taxon>
        <taxon>Pseudomonadati</taxon>
        <taxon>Thermodesulfobacteriota</taxon>
        <taxon>Desulfuromonadia</taxon>
        <taxon>Geobacterales</taxon>
        <taxon>Geobacteraceae</taxon>
        <taxon>Geobacter</taxon>
    </lineage>
</organism>
<dbReference type="NCBIfam" id="TIGR03002">
    <property type="entry name" value="outer_YhbN_LptA"/>
    <property type="match status" value="1"/>
</dbReference>
<evidence type="ECO:0000256" key="1">
    <source>
        <dbReference type="ARBA" id="ARBA00022448"/>
    </source>
</evidence>
<keyword evidence="7" id="KW-1185">Reference proteome</keyword>
<gene>
    <name evidence="6" type="primary">lptA</name>
    <name evidence="6" type="ORF">JZM60_11695</name>
</gene>
<dbReference type="InterPro" id="IPR052037">
    <property type="entry name" value="LPS_export_LptA"/>
</dbReference>
<feature type="chain" id="PRO_5046995434" evidence="4">
    <location>
        <begin position="21"/>
        <end position="168"/>
    </location>
</feature>
<dbReference type="Pfam" id="PF03968">
    <property type="entry name" value="LptD_N"/>
    <property type="match status" value="1"/>
</dbReference>
<dbReference type="PANTHER" id="PTHR36504:SF1">
    <property type="entry name" value="LIPOPOLYSACCHARIDE EXPORT SYSTEM PROTEIN LPTA"/>
    <property type="match status" value="1"/>
</dbReference>
<evidence type="ECO:0000256" key="2">
    <source>
        <dbReference type="ARBA" id="ARBA00022729"/>
    </source>
</evidence>
<dbReference type="InterPro" id="IPR014340">
    <property type="entry name" value="LptA"/>
</dbReference>
<keyword evidence="1" id="KW-0813">Transport</keyword>
<dbReference type="EMBL" id="CP071382">
    <property type="protein sequence ID" value="QSV44818.1"/>
    <property type="molecule type" value="Genomic_DNA"/>
</dbReference>
<dbReference type="Gene3D" id="2.60.450.10">
    <property type="entry name" value="Lipopolysaccharide (LPS) transport protein A like domain"/>
    <property type="match status" value="1"/>
</dbReference>
<feature type="signal peptide" evidence="4">
    <location>
        <begin position="1"/>
        <end position="20"/>
    </location>
</feature>
<evidence type="ECO:0000259" key="5">
    <source>
        <dbReference type="Pfam" id="PF03968"/>
    </source>
</evidence>
<dbReference type="HAMAP" id="MF_01914">
    <property type="entry name" value="LPS_assembly_LptA"/>
    <property type="match status" value="1"/>
</dbReference>
<proteinExistence type="inferred from homology"/>
<keyword evidence="2 4" id="KW-0732">Signal</keyword>
<evidence type="ECO:0000313" key="7">
    <source>
        <dbReference type="Proteomes" id="UP000663651"/>
    </source>
</evidence>
<protein>
    <submittedName>
        <fullName evidence="6">Lipopolysaccharide transport periplasmic protein LptA</fullName>
    </submittedName>
</protein>
<dbReference type="PANTHER" id="PTHR36504">
    <property type="entry name" value="LIPOPOLYSACCHARIDE EXPORT SYSTEM PROTEIN LPTA"/>
    <property type="match status" value="1"/>
</dbReference>
<sequence>MMRIFTVMLMLLASLAVANAAPLLKGDRQGQPVTIKSNELSSDSKSRTATFSGKVVARQGDLTIYSDKLVVHYKEEGGDLDKVVATGNVRIVQGDRLATAREAVYQSVEQKIVLTGDPKVIQGDNTVTGKVITYFVDEERSIVTGGPDTRVEAVITPKEKVKNDGQKR</sequence>
<dbReference type="Proteomes" id="UP000663651">
    <property type="component" value="Chromosome"/>
</dbReference>
<reference evidence="6 7" key="1">
    <citation type="submission" date="2021-03" db="EMBL/GenBank/DDBJ databases">
        <title>Geobacter metallireducens gen. nov. sp. nov., a microorganism capable of coupling the complete oxidation of organic compounds to the reduction of iron and other metals.</title>
        <authorList>
            <person name="Li Y."/>
        </authorList>
    </citation>
    <scope>NUCLEOTIDE SEQUENCE [LARGE SCALE GENOMIC DNA]</scope>
    <source>
        <strain evidence="6 7">Jerry-YX</strain>
    </source>
</reference>
<dbReference type="RefSeq" id="WP_207162632.1">
    <property type="nucleotide sequence ID" value="NZ_CP071382.1"/>
</dbReference>
<evidence type="ECO:0000313" key="6">
    <source>
        <dbReference type="EMBL" id="QSV44818.1"/>
    </source>
</evidence>